<dbReference type="EMBL" id="AP022871">
    <property type="protein sequence ID" value="BCB91482.1"/>
    <property type="molecule type" value="Genomic_DNA"/>
</dbReference>
<keyword evidence="2" id="KW-1185">Reference proteome</keyword>
<name>A0A6F8YZG6_9ACTN</name>
<dbReference type="RefSeq" id="WP_173164588.1">
    <property type="nucleotide sequence ID" value="NZ_AP022871.1"/>
</dbReference>
<reference evidence="1 2" key="1">
    <citation type="submission" date="2020-03" db="EMBL/GenBank/DDBJ databases">
        <title>Whole genome shotgun sequence of Phytohabitans suffuscus NBRC 105367.</title>
        <authorList>
            <person name="Komaki H."/>
            <person name="Tamura T."/>
        </authorList>
    </citation>
    <scope>NUCLEOTIDE SEQUENCE [LARGE SCALE GENOMIC DNA]</scope>
    <source>
        <strain evidence="1 2">NBRC 105367</strain>
    </source>
</reference>
<dbReference type="Proteomes" id="UP000503011">
    <property type="component" value="Chromosome"/>
</dbReference>
<dbReference type="KEGG" id="psuu:Psuf_087950"/>
<gene>
    <name evidence="1" type="ORF">Psuf_087950</name>
</gene>
<reference evidence="1 2" key="2">
    <citation type="submission" date="2020-03" db="EMBL/GenBank/DDBJ databases">
        <authorList>
            <person name="Ichikawa N."/>
            <person name="Kimura A."/>
            <person name="Kitahashi Y."/>
            <person name="Uohara A."/>
        </authorList>
    </citation>
    <scope>NUCLEOTIDE SEQUENCE [LARGE SCALE GENOMIC DNA]</scope>
    <source>
        <strain evidence="1 2">NBRC 105367</strain>
    </source>
</reference>
<organism evidence="1 2">
    <name type="scientific">Phytohabitans suffuscus</name>
    <dbReference type="NCBI Taxonomy" id="624315"/>
    <lineage>
        <taxon>Bacteria</taxon>
        <taxon>Bacillati</taxon>
        <taxon>Actinomycetota</taxon>
        <taxon>Actinomycetes</taxon>
        <taxon>Micromonosporales</taxon>
        <taxon>Micromonosporaceae</taxon>
    </lineage>
</organism>
<evidence type="ECO:0000313" key="2">
    <source>
        <dbReference type="Proteomes" id="UP000503011"/>
    </source>
</evidence>
<sequence>MSETAAGLDVSLTVTGLAGPCDCVLRVVTVDGVARTALRWRMASGQDSFTGLGGTTVDRADIDRFEVVDATGTVLVTVSSGQ</sequence>
<protein>
    <submittedName>
        <fullName evidence="1">Uncharacterized protein</fullName>
    </submittedName>
</protein>
<accession>A0A6F8YZG6</accession>
<dbReference type="AlphaFoldDB" id="A0A6F8YZG6"/>
<evidence type="ECO:0000313" key="1">
    <source>
        <dbReference type="EMBL" id="BCB91482.1"/>
    </source>
</evidence>
<proteinExistence type="predicted"/>